<reference evidence="1 2" key="1">
    <citation type="journal article" date="2020" name="Phytopathology">
        <title>Genome Sequence Resources of Colletotrichum truncatum, C. plurivorum, C. musicola, and C. sojae: Four Species Pathogenic to Soybean (Glycine max).</title>
        <authorList>
            <person name="Rogerio F."/>
            <person name="Boufleur T.R."/>
            <person name="Ciampi-Guillardi M."/>
            <person name="Sukno S.A."/>
            <person name="Thon M.R."/>
            <person name="Massola Junior N.S."/>
            <person name="Baroncelli R."/>
        </authorList>
    </citation>
    <scope>NUCLEOTIDE SEQUENCE [LARGE SCALE GENOMIC DNA]</scope>
    <source>
        <strain evidence="1 2">LFN0009</strain>
    </source>
</reference>
<comment type="caution">
    <text evidence="1">The sequence shown here is derived from an EMBL/GenBank/DDBJ whole genome shotgun (WGS) entry which is preliminary data.</text>
</comment>
<accession>A0A8H6MP94</accession>
<organism evidence="1 2">
    <name type="scientific">Colletotrichum sojae</name>
    <dbReference type="NCBI Taxonomy" id="2175907"/>
    <lineage>
        <taxon>Eukaryota</taxon>
        <taxon>Fungi</taxon>
        <taxon>Dikarya</taxon>
        <taxon>Ascomycota</taxon>
        <taxon>Pezizomycotina</taxon>
        <taxon>Sordariomycetes</taxon>
        <taxon>Hypocreomycetidae</taxon>
        <taxon>Glomerellales</taxon>
        <taxon>Glomerellaceae</taxon>
        <taxon>Colletotrichum</taxon>
        <taxon>Colletotrichum orchidearum species complex</taxon>
    </lineage>
</organism>
<evidence type="ECO:0000313" key="1">
    <source>
        <dbReference type="EMBL" id="KAF6803116.1"/>
    </source>
</evidence>
<dbReference type="Proteomes" id="UP000652219">
    <property type="component" value="Unassembled WGS sequence"/>
</dbReference>
<sequence length="149" mass="15410">MRATSRREDVHLDRELGSCMHSTITFGAGTMCILRGTLGGRVAGEGARHLATLIATSLPSSLTLGKKTLSRAGRGSGAKARNVGRGGEAGEQVAQLAGMSMGGLDNFEVSVSRLKEARHPARHLLIHGCYGDIGESDSSGAVPGILSVK</sequence>
<dbReference type="AlphaFoldDB" id="A0A8H6MP94"/>
<name>A0A8H6MP94_9PEZI</name>
<gene>
    <name evidence="1" type="ORF">CSOJ01_11134</name>
</gene>
<proteinExistence type="predicted"/>
<evidence type="ECO:0000313" key="2">
    <source>
        <dbReference type="Proteomes" id="UP000652219"/>
    </source>
</evidence>
<dbReference type="EMBL" id="WIGN01000248">
    <property type="protein sequence ID" value="KAF6803116.1"/>
    <property type="molecule type" value="Genomic_DNA"/>
</dbReference>
<protein>
    <submittedName>
        <fullName evidence="1">Uncharacterized protein</fullName>
    </submittedName>
</protein>
<keyword evidence="2" id="KW-1185">Reference proteome</keyword>